<dbReference type="Gene3D" id="3.40.50.720">
    <property type="entry name" value="NAD(P)-binding Rossmann-like Domain"/>
    <property type="match status" value="1"/>
</dbReference>
<evidence type="ECO:0000256" key="4">
    <source>
        <dbReference type="ARBA" id="ARBA00023239"/>
    </source>
</evidence>
<sequence>MSILVTGGAGFIGSHLVDHLLAETDYRVVVLDDFSTGSASNLAHLDTDRLETIDGDVRDESLVAKLVSGADAVYHLAAAVGVKTIVENPLDSMQTNLEGTKNVLEAAAASDSTPTFVASSSEVYGKSEPVPFAEGDDRVYGSTTSQRWGYATAKAADEFLALGFHAERDLPVVIGRYFNIVGPRQTGQYGMVIPTFVEQALAGDDLTVYGDGTQTRSFTHVEDAVSITHDLLTTPDGHGEVFNVGAPDPTSINDLAKRVIELTGSDSEITHVPFAEAYDEDFEEPDEREPDVSKLHDALGRAPTADLDWILRDVIDERTDEVIA</sequence>
<dbReference type="EMBL" id="JBHUDK010000002">
    <property type="protein sequence ID" value="MFD1597516.1"/>
    <property type="molecule type" value="Genomic_DNA"/>
</dbReference>
<dbReference type="RefSeq" id="WP_256421608.1">
    <property type="nucleotide sequence ID" value="NZ_JANHDI010000008.1"/>
</dbReference>
<evidence type="ECO:0000256" key="3">
    <source>
        <dbReference type="ARBA" id="ARBA00023027"/>
    </source>
</evidence>
<evidence type="ECO:0000256" key="1">
    <source>
        <dbReference type="ARBA" id="ARBA00001911"/>
    </source>
</evidence>
<comment type="caution">
    <text evidence="6">The sequence shown here is derived from an EMBL/GenBank/DDBJ whole genome shotgun (WGS) entry which is preliminary data.</text>
</comment>
<dbReference type="PANTHER" id="PTHR43078:SF6">
    <property type="entry name" value="UDP-GLUCURONIC ACID DECARBOXYLASE 1"/>
    <property type="match status" value="1"/>
</dbReference>
<evidence type="ECO:0000313" key="7">
    <source>
        <dbReference type="Proteomes" id="UP001597085"/>
    </source>
</evidence>
<feature type="domain" description="NAD-dependent epimerase/dehydratase" evidence="5">
    <location>
        <begin position="3"/>
        <end position="245"/>
    </location>
</feature>
<keyword evidence="2" id="KW-0210">Decarboxylase</keyword>
<dbReference type="PANTHER" id="PTHR43078">
    <property type="entry name" value="UDP-GLUCURONIC ACID DECARBOXYLASE-RELATED"/>
    <property type="match status" value="1"/>
</dbReference>
<reference evidence="6 7" key="1">
    <citation type="journal article" date="2019" name="Int. J. Syst. Evol. Microbiol.">
        <title>The Global Catalogue of Microorganisms (GCM) 10K type strain sequencing project: providing services to taxonomists for standard genome sequencing and annotation.</title>
        <authorList>
            <consortium name="The Broad Institute Genomics Platform"/>
            <consortium name="The Broad Institute Genome Sequencing Center for Infectious Disease"/>
            <person name="Wu L."/>
            <person name="Ma J."/>
        </authorList>
    </citation>
    <scope>NUCLEOTIDE SEQUENCE [LARGE SCALE GENOMIC DNA]</scope>
    <source>
        <strain evidence="6 7">CGMCC 1.12121</strain>
    </source>
</reference>
<dbReference type="GO" id="GO:0016831">
    <property type="term" value="F:carboxy-lyase activity"/>
    <property type="evidence" value="ECO:0007669"/>
    <property type="project" value="UniProtKB-KW"/>
</dbReference>
<dbReference type="SUPFAM" id="SSF51735">
    <property type="entry name" value="NAD(P)-binding Rossmann-fold domains"/>
    <property type="match status" value="1"/>
</dbReference>
<dbReference type="AlphaFoldDB" id="A0ABD6CIJ9"/>
<evidence type="ECO:0000259" key="5">
    <source>
        <dbReference type="Pfam" id="PF01370"/>
    </source>
</evidence>
<accession>A0ABD6CIJ9</accession>
<dbReference type="Pfam" id="PF01370">
    <property type="entry name" value="Epimerase"/>
    <property type="match status" value="1"/>
</dbReference>
<keyword evidence="3" id="KW-0520">NAD</keyword>
<proteinExistence type="predicted"/>
<protein>
    <submittedName>
        <fullName evidence="6">NAD-dependent epimerase/dehydratase family protein</fullName>
    </submittedName>
</protein>
<name>A0ABD6CIJ9_9EURY</name>
<evidence type="ECO:0000256" key="2">
    <source>
        <dbReference type="ARBA" id="ARBA00022793"/>
    </source>
</evidence>
<dbReference type="InterPro" id="IPR036291">
    <property type="entry name" value="NAD(P)-bd_dom_sf"/>
</dbReference>
<comment type="cofactor">
    <cofactor evidence="1">
        <name>NAD(+)</name>
        <dbReference type="ChEBI" id="CHEBI:57540"/>
    </cofactor>
</comment>
<evidence type="ECO:0000313" key="6">
    <source>
        <dbReference type="EMBL" id="MFD1597516.1"/>
    </source>
</evidence>
<dbReference type="InterPro" id="IPR044516">
    <property type="entry name" value="UXS-like"/>
</dbReference>
<dbReference type="InterPro" id="IPR001509">
    <property type="entry name" value="Epimerase_deHydtase"/>
</dbReference>
<gene>
    <name evidence="6" type="ORF">ACFSBX_00815</name>
</gene>
<organism evidence="6 7">
    <name type="scientific">Halobellus rarus</name>
    <dbReference type="NCBI Taxonomy" id="1126237"/>
    <lineage>
        <taxon>Archaea</taxon>
        <taxon>Methanobacteriati</taxon>
        <taxon>Methanobacteriota</taxon>
        <taxon>Stenosarchaea group</taxon>
        <taxon>Halobacteria</taxon>
        <taxon>Halobacteriales</taxon>
        <taxon>Haloferacaceae</taxon>
        <taxon>Halobellus</taxon>
    </lineage>
</organism>
<dbReference type="Proteomes" id="UP001597085">
    <property type="component" value="Unassembled WGS sequence"/>
</dbReference>
<keyword evidence="7" id="KW-1185">Reference proteome</keyword>
<keyword evidence="4" id="KW-0456">Lyase</keyword>